<dbReference type="RefSeq" id="XP_048138212.1">
    <property type="nucleotide sequence ID" value="XM_048282255.1"/>
</dbReference>
<dbReference type="GO" id="GO:0043531">
    <property type="term" value="F:ADP binding"/>
    <property type="evidence" value="ECO:0007669"/>
    <property type="project" value="InterPro"/>
</dbReference>
<dbReference type="PANTHER" id="PTHR36766:SF67">
    <property type="entry name" value="DISEASE RESISTANCE PROTEIN RGA3"/>
    <property type="match status" value="1"/>
</dbReference>
<dbReference type="PRINTS" id="PR00364">
    <property type="entry name" value="DISEASERSIST"/>
</dbReference>
<evidence type="ECO:0000259" key="9">
    <source>
        <dbReference type="Pfam" id="PF23598"/>
    </source>
</evidence>
<dbReference type="Gene3D" id="3.40.50.300">
    <property type="entry name" value="P-loop containing nucleotide triphosphate hydrolases"/>
    <property type="match status" value="1"/>
</dbReference>
<dbReference type="Gene3D" id="3.80.10.10">
    <property type="entry name" value="Ribonuclease Inhibitor"/>
    <property type="match status" value="1"/>
</dbReference>
<dbReference type="Gene3D" id="1.10.8.430">
    <property type="entry name" value="Helical domain of apoptotic protease-activating factors"/>
    <property type="match status" value="1"/>
</dbReference>
<dbReference type="Proteomes" id="UP000827889">
    <property type="component" value="Chromosome 7"/>
</dbReference>
<dbReference type="CDD" id="cd14798">
    <property type="entry name" value="RX-CC_like"/>
    <property type="match status" value="1"/>
</dbReference>
<evidence type="ECO:0000256" key="5">
    <source>
        <dbReference type="SAM" id="Coils"/>
    </source>
</evidence>
<dbReference type="SUPFAM" id="SSF52058">
    <property type="entry name" value="L domain-like"/>
    <property type="match status" value="1"/>
</dbReference>
<dbReference type="GO" id="GO:0051707">
    <property type="term" value="P:response to other organism"/>
    <property type="evidence" value="ECO:0007669"/>
    <property type="project" value="UniProtKB-ARBA"/>
</dbReference>
<evidence type="ECO:0000259" key="6">
    <source>
        <dbReference type="Pfam" id="PF00931"/>
    </source>
</evidence>
<feature type="domain" description="Disease resistance protein winged helix" evidence="8">
    <location>
        <begin position="429"/>
        <end position="499"/>
    </location>
</feature>
<dbReference type="RefSeq" id="XP_030531865.1">
    <property type="nucleotide sequence ID" value="XM_030676005.1"/>
</dbReference>
<protein>
    <submittedName>
        <fullName evidence="11 12 13">Disease resistance protein RGA2-like</fullName>
    </submittedName>
</protein>
<dbReference type="InterPro" id="IPR058922">
    <property type="entry name" value="WHD_DRP"/>
</dbReference>
<dbReference type="KEGG" id="rarg:115741953"/>
<dbReference type="Gene3D" id="1.20.5.4130">
    <property type="match status" value="1"/>
</dbReference>
<dbReference type="GO" id="GO:0006952">
    <property type="term" value="P:defense response"/>
    <property type="evidence" value="ECO:0007669"/>
    <property type="project" value="UniProtKB-KW"/>
</dbReference>
<evidence type="ECO:0000256" key="2">
    <source>
        <dbReference type="ARBA" id="ARBA00022741"/>
    </source>
</evidence>
<dbReference type="InterPro" id="IPR055414">
    <property type="entry name" value="LRR_R13L4/SHOC2-like"/>
</dbReference>
<dbReference type="Pfam" id="PF23598">
    <property type="entry name" value="LRR_14"/>
    <property type="match status" value="1"/>
</dbReference>
<evidence type="ECO:0000256" key="1">
    <source>
        <dbReference type="ARBA" id="ARBA00022737"/>
    </source>
</evidence>
<evidence type="ECO:0000259" key="8">
    <source>
        <dbReference type="Pfam" id="PF23559"/>
    </source>
</evidence>
<dbReference type="InterPro" id="IPR038005">
    <property type="entry name" value="RX-like_CC"/>
</dbReference>
<dbReference type="RefSeq" id="XP_048138213.1">
    <property type="nucleotide sequence ID" value="XM_048282256.1"/>
</dbReference>
<evidence type="ECO:0000259" key="7">
    <source>
        <dbReference type="Pfam" id="PF18052"/>
    </source>
</evidence>
<dbReference type="GO" id="GO:0005524">
    <property type="term" value="F:ATP binding"/>
    <property type="evidence" value="ECO:0007669"/>
    <property type="project" value="UniProtKB-KW"/>
</dbReference>
<dbReference type="Pfam" id="PF18052">
    <property type="entry name" value="Rx_N"/>
    <property type="match status" value="1"/>
</dbReference>
<dbReference type="GeneID" id="115741953"/>
<dbReference type="InterPro" id="IPR002182">
    <property type="entry name" value="NB-ARC"/>
</dbReference>
<evidence type="ECO:0000313" key="11">
    <source>
        <dbReference type="RefSeq" id="XP_030531865.1"/>
    </source>
</evidence>
<dbReference type="FunFam" id="3.40.50.300:FF:001091">
    <property type="entry name" value="Probable disease resistance protein At1g61300"/>
    <property type="match status" value="1"/>
</dbReference>
<dbReference type="Pfam" id="PF00931">
    <property type="entry name" value="NB-ARC"/>
    <property type="match status" value="1"/>
</dbReference>
<dbReference type="InterPro" id="IPR042197">
    <property type="entry name" value="Apaf_helical"/>
</dbReference>
<feature type="domain" description="Disease resistance N-terminal" evidence="7">
    <location>
        <begin position="10"/>
        <end position="95"/>
    </location>
</feature>
<keyword evidence="4" id="KW-0067">ATP-binding</keyword>
<dbReference type="Pfam" id="PF23559">
    <property type="entry name" value="WHD_DRP"/>
    <property type="match status" value="1"/>
</dbReference>
<evidence type="ECO:0000256" key="4">
    <source>
        <dbReference type="ARBA" id="ARBA00022840"/>
    </source>
</evidence>
<sequence length="862" mass="98172">MAESLLFSVAESVLGKIASPALREAVAIYNVEDQIHELRETLTAIKAVLLDAEEQKAKNDLLQVWLDRLQEVFYDAEDVLDELECEALRKQVISRYGGVKGKVRRFFSPSNPLVLRAKLRHNVKEIRERLSRISTEKVQFGLSVRSADNGGVHTHSRETTYSYVNKSDVVGRDIDKEKIIEMLIKPVDDESLSVIPIVGIGGLGKTTLAKLVYNDDRVKEQFELRLWVHVPKDFDLKKIIEGIIEDATGQSLNNLVTQQLQARLQDTIKDKKYLLVLDDVWSNDSRRWEELRDLLSVGANGSKIIVTTCSSEVAFIMGTHPAHNLKGLSHGDSMALFKRWAFSADENHPRPELLEIGNDIVKKSQGVPLLVIILGSLLRTKDEERYWAYVRDSETWELAEIEGNFLPVLKLSYDDLPTHLKQCFPILSLFPRGQEIWADLLARQWIALGLIRSTREKQALEDVAIEYVKDLWNRGLIQEVQEQELKLVFKVHDLVHSLATSVAQNYCATVDLDTAEISERVRCVAIAIASLEEISNYDGVPPFLRKKTSKRLRAIMFHYQVDEGIKTRKFARTCISNCHHLRFLDLSDSSFEELPSSICNLKQLRSLLLINNKQLKKLPHTICELQSLLQLDVGGCLELGELPKNMNRLVSLRFLYLTTKQKSLQESGIQYLESIHSLGFEACENLQMLFEGTCRLTRLRELEIINCGSLLSVPFGELISLEVLRIHNSPLMSISEKKGGFPSRLRALSIVNCEQVGELLHSLDESTRTLESFCVYDCPSFTAIPEWLPNHTRLREISLIRCPNLWSMPQGIRSLPVLKELCIEHCGELSKRCKPQTGEDWHKIAHIPRIQLDLIIIQWTDV</sequence>
<dbReference type="InterPro" id="IPR036388">
    <property type="entry name" value="WH-like_DNA-bd_sf"/>
</dbReference>
<name>A0A8B8PAL1_9MYRT</name>
<dbReference type="OrthoDB" id="2018467at2759"/>
<dbReference type="AlphaFoldDB" id="A0A8B8PAL1"/>
<keyword evidence="2" id="KW-0547">Nucleotide-binding</keyword>
<dbReference type="PANTHER" id="PTHR36766">
    <property type="entry name" value="PLANT BROAD-SPECTRUM MILDEW RESISTANCE PROTEIN RPW8"/>
    <property type="match status" value="1"/>
</dbReference>
<dbReference type="InterPro" id="IPR032675">
    <property type="entry name" value="LRR_dom_sf"/>
</dbReference>
<keyword evidence="10" id="KW-1185">Reference proteome</keyword>
<gene>
    <name evidence="11 12 13" type="primary">LOC115741953</name>
</gene>
<dbReference type="SUPFAM" id="SSF52540">
    <property type="entry name" value="P-loop containing nucleoside triphosphate hydrolases"/>
    <property type="match status" value="1"/>
</dbReference>
<dbReference type="Gene3D" id="1.10.10.10">
    <property type="entry name" value="Winged helix-like DNA-binding domain superfamily/Winged helix DNA-binding domain"/>
    <property type="match status" value="1"/>
</dbReference>
<dbReference type="FunFam" id="1.10.10.10:FF:000322">
    <property type="entry name" value="Probable disease resistance protein At1g63360"/>
    <property type="match status" value="1"/>
</dbReference>
<evidence type="ECO:0000313" key="12">
    <source>
        <dbReference type="RefSeq" id="XP_048138212.1"/>
    </source>
</evidence>
<keyword evidence="3" id="KW-0611">Plant defense</keyword>
<keyword evidence="5" id="KW-0175">Coiled coil</keyword>
<evidence type="ECO:0000313" key="13">
    <source>
        <dbReference type="RefSeq" id="XP_048138213.1"/>
    </source>
</evidence>
<evidence type="ECO:0000256" key="3">
    <source>
        <dbReference type="ARBA" id="ARBA00022821"/>
    </source>
</evidence>
<feature type="domain" description="Disease resistance R13L4/SHOC-2-like LRR" evidence="9">
    <location>
        <begin position="573"/>
        <end position="663"/>
    </location>
</feature>
<proteinExistence type="predicted"/>
<feature type="domain" description="NB-ARC" evidence="6">
    <location>
        <begin position="175"/>
        <end position="345"/>
    </location>
</feature>
<accession>A0A8B8PAL1</accession>
<organism evidence="10 11">
    <name type="scientific">Rhodamnia argentea</name>
    <dbReference type="NCBI Taxonomy" id="178133"/>
    <lineage>
        <taxon>Eukaryota</taxon>
        <taxon>Viridiplantae</taxon>
        <taxon>Streptophyta</taxon>
        <taxon>Embryophyta</taxon>
        <taxon>Tracheophyta</taxon>
        <taxon>Spermatophyta</taxon>
        <taxon>Magnoliopsida</taxon>
        <taxon>eudicotyledons</taxon>
        <taxon>Gunneridae</taxon>
        <taxon>Pentapetalae</taxon>
        <taxon>rosids</taxon>
        <taxon>malvids</taxon>
        <taxon>Myrtales</taxon>
        <taxon>Myrtaceae</taxon>
        <taxon>Myrtoideae</taxon>
        <taxon>Myrteae</taxon>
        <taxon>Australasian group</taxon>
        <taxon>Rhodamnia</taxon>
    </lineage>
</organism>
<reference evidence="11" key="1">
    <citation type="submission" date="2025-04" db="UniProtKB">
        <authorList>
            <consortium name="RefSeq"/>
        </authorList>
    </citation>
    <scope>IDENTIFICATION</scope>
    <source>
        <tissue evidence="12 13">Leaf</tissue>
    </source>
</reference>
<dbReference type="InterPro" id="IPR027417">
    <property type="entry name" value="P-loop_NTPase"/>
</dbReference>
<dbReference type="InterPro" id="IPR041118">
    <property type="entry name" value="Rx_N"/>
</dbReference>
<evidence type="ECO:0000313" key="10">
    <source>
        <dbReference type="Proteomes" id="UP000827889"/>
    </source>
</evidence>
<feature type="coiled-coil region" evidence="5">
    <location>
        <begin position="35"/>
        <end position="86"/>
    </location>
</feature>
<keyword evidence="1" id="KW-0677">Repeat</keyword>